<proteinExistence type="predicted"/>
<dbReference type="Proteomes" id="UP000220922">
    <property type="component" value="Unassembled WGS sequence"/>
</dbReference>
<reference evidence="2 3" key="1">
    <citation type="submission" date="2016-05" db="EMBL/GenBank/DDBJ databases">
        <authorList>
            <person name="Lavstsen T."/>
            <person name="Jespersen J.S."/>
        </authorList>
    </citation>
    <scope>NUCLEOTIDE SEQUENCE [LARGE SCALE GENOMIC DNA]</scope>
    <source>
        <strain evidence="2 3">B7-9</strain>
    </source>
</reference>
<organism evidence="2 3">
    <name type="scientific">Candidatus Chloroploca asiatica</name>
    <dbReference type="NCBI Taxonomy" id="1506545"/>
    <lineage>
        <taxon>Bacteria</taxon>
        <taxon>Bacillati</taxon>
        <taxon>Chloroflexota</taxon>
        <taxon>Chloroflexia</taxon>
        <taxon>Chloroflexales</taxon>
        <taxon>Chloroflexineae</taxon>
        <taxon>Oscillochloridaceae</taxon>
        <taxon>Candidatus Chloroploca</taxon>
    </lineage>
</organism>
<protein>
    <submittedName>
        <fullName evidence="2">Uncharacterized protein</fullName>
    </submittedName>
</protein>
<sequence length="174" mass="17377">MQLRSLGSMVGSLAAGPVGALLGGLAGGLVSAAADQVLPGASGILANALSASGSEALQTAGLRLREGSTPAERAHLNHDLQTALRAACLAALHDLGGAVSFPAAWMPAPTLRSGRTFWAGDSLSLPPAPRPHQGGGAFSCTAIRCLGITAPRSHQGIRRQGGELPPLLGGQALR</sequence>
<comment type="caution">
    <text evidence="2">The sequence shown here is derived from an EMBL/GenBank/DDBJ whole genome shotgun (WGS) entry which is preliminary data.</text>
</comment>
<name>A0A2H3KQC4_9CHLR</name>
<feature type="region of interest" description="Disordered" evidence="1">
    <location>
        <begin position="154"/>
        <end position="174"/>
    </location>
</feature>
<evidence type="ECO:0000256" key="1">
    <source>
        <dbReference type="SAM" id="MobiDB-lite"/>
    </source>
</evidence>
<dbReference type="AlphaFoldDB" id="A0A2H3KQC4"/>
<evidence type="ECO:0000313" key="3">
    <source>
        <dbReference type="Proteomes" id="UP000220922"/>
    </source>
</evidence>
<gene>
    <name evidence="2" type="ORF">A9Q02_09290</name>
</gene>
<evidence type="ECO:0000313" key="2">
    <source>
        <dbReference type="EMBL" id="PDW00574.1"/>
    </source>
</evidence>
<dbReference type="OrthoDB" id="9832128at2"/>
<dbReference type="RefSeq" id="WP_097650901.1">
    <property type="nucleotide sequence ID" value="NZ_LYXE01000036.1"/>
</dbReference>
<feature type="compositionally biased region" description="Low complexity" evidence="1">
    <location>
        <begin position="162"/>
        <end position="174"/>
    </location>
</feature>
<dbReference type="EMBL" id="LYXE01000036">
    <property type="protein sequence ID" value="PDW00574.1"/>
    <property type="molecule type" value="Genomic_DNA"/>
</dbReference>
<keyword evidence="3" id="KW-1185">Reference proteome</keyword>
<accession>A0A2H3KQC4</accession>